<dbReference type="KEGG" id="satk:SA2016_2226"/>
<dbReference type="Proteomes" id="UP000070134">
    <property type="component" value="Chromosome"/>
</dbReference>
<protein>
    <submittedName>
        <fullName evidence="1">Uncharacterized protein</fullName>
    </submittedName>
</protein>
<evidence type="ECO:0000313" key="1">
    <source>
        <dbReference type="EMBL" id="AMM32895.1"/>
    </source>
</evidence>
<accession>A0A127A2R6</accession>
<keyword evidence="2" id="KW-1185">Reference proteome</keyword>
<organism evidence="1 2">
    <name type="scientific">Sinomonas atrocyanea</name>
    <dbReference type="NCBI Taxonomy" id="37927"/>
    <lineage>
        <taxon>Bacteria</taxon>
        <taxon>Bacillati</taxon>
        <taxon>Actinomycetota</taxon>
        <taxon>Actinomycetes</taxon>
        <taxon>Micrococcales</taxon>
        <taxon>Micrococcaceae</taxon>
        <taxon>Sinomonas</taxon>
    </lineage>
</organism>
<proteinExistence type="predicted"/>
<dbReference type="PATRIC" id="fig|37927.3.peg.2287"/>
<sequence>MAFEPLDVALAYFEASQEEGAADPEVAGRFGQARTVALLSIAESLSVVAAAAVEGLDEDANATCREHRPP</sequence>
<dbReference type="RefSeq" id="WP_066498025.1">
    <property type="nucleotide sequence ID" value="NZ_BJMO01000035.1"/>
</dbReference>
<reference evidence="1 2" key="1">
    <citation type="submission" date="2016-02" db="EMBL/GenBank/DDBJ databases">
        <title>Complete genome of Sinomonas atrocyanea KCTC 3377.</title>
        <authorList>
            <person name="Kim K.M."/>
        </authorList>
    </citation>
    <scope>NUCLEOTIDE SEQUENCE [LARGE SCALE GENOMIC DNA]</scope>
    <source>
        <strain evidence="1 2">KCTC 3377</strain>
    </source>
</reference>
<evidence type="ECO:0000313" key="2">
    <source>
        <dbReference type="Proteomes" id="UP000070134"/>
    </source>
</evidence>
<dbReference type="EMBL" id="CP014518">
    <property type="protein sequence ID" value="AMM32895.1"/>
    <property type="molecule type" value="Genomic_DNA"/>
</dbReference>
<dbReference type="AlphaFoldDB" id="A0A127A2R6"/>
<name>A0A127A2R6_9MICC</name>
<gene>
    <name evidence="1" type="ORF">SA2016_2226</name>
</gene>